<reference evidence="4" key="2">
    <citation type="submission" date="2020-09" db="EMBL/GenBank/DDBJ databases">
        <authorList>
            <person name="Sun Q."/>
            <person name="Kim S."/>
        </authorList>
    </citation>
    <scope>NUCLEOTIDE SEQUENCE</scope>
    <source>
        <strain evidence="4">KCTC 32437</strain>
    </source>
</reference>
<dbReference type="AlphaFoldDB" id="A0A918VU98"/>
<dbReference type="GO" id="GO:0005737">
    <property type="term" value="C:cytoplasm"/>
    <property type="evidence" value="ECO:0007669"/>
    <property type="project" value="TreeGrafter"/>
</dbReference>
<accession>A0A918VU98</accession>
<dbReference type="InterPro" id="IPR036568">
    <property type="entry name" value="GGCT-like_sf"/>
</dbReference>
<evidence type="ECO:0000313" key="4">
    <source>
        <dbReference type="EMBL" id="GHA26066.1"/>
    </source>
</evidence>
<dbReference type="EMBL" id="BMZE01000002">
    <property type="protein sequence ID" value="GHA26066.1"/>
    <property type="molecule type" value="Genomic_DNA"/>
</dbReference>
<evidence type="ECO:0000256" key="3">
    <source>
        <dbReference type="SAM" id="MobiDB-lite"/>
    </source>
</evidence>
<comment type="caution">
    <text evidence="4">The sequence shown here is derived from an EMBL/GenBank/DDBJ whole genome shotgun (WGS) entry which is preliminary data.</text>
</comment>
<reference evidence="4" key="1">
    <citation type="journal article" date="2014" name="Int. J. Syst. Evol. Microbiol.">
        <title>Complete genome sequence of Corynebacterium casei LMG S-19264T (=DSM 44701T), isolated from a smear-ripened cheese.</title>
        <authorList>
            <consortium name="US DOE Joint Genome Institute (JGI-PGF)"/>
            <person name="Walter F."/>
            <person name="Albersmeier A."/>
            <person name="Kalinowski J."/>
            <person name="Ruckert C."/>
        </authorList>
    </citation>
    <scope>NUCLEOTIDE SEQUENCE</scope>
    <source>
        <strain evidence="4">KCTC 32437</strain>
    </source>
</reference>
<feature type="region of interest" description="Disordered" evidence="3">
    <location>
        <begin position="20"/>
        <end position="46"/>
    </location>
</feature>
<keyword evidence="5" id="KW-1185">Reference proteome</keyword>
<dbReference type="SUPFAM" id="SSF110857">
    <property type="entry name" value="Gamma-glutamyl cyclotransferase-like"/>
    <property type="match status" value="1"/>
</dbReference>
<dbReference type="RefSeq" id="WP_189425743.1">
    <property type="nucleotide sequence ID" value="NZ_BMZE01000002.1"/>
</dbReference>
<dbReference type="InterPro" id="IPR006840">
    <property type="entry name" value="ChaC"/>
</dbReference>
<organism evidence="4 5">
    <name type="scientific">Devosia pacifica</name>
    <dbReference type="NCBI Taxonomy" id="1335967"/>
    <lineage>
        <taxon>Bacteria</taxon>
        <taxon>Pseudomonadati</taxon>
        <taxon>Pseudomonadota</taxon>
        <taxon>Alphaproteobacteria</taxon>
        <taxon>Hyphomicrobiales</taxon>
        <taxon>Devosiaceae</taxon>
        <taxon>Devosia</taxon>
    </lineage>
</organism>
<evidence type="ECO:0000256" key="1">
    <source>
        <dbReference type="ARBA" id="ARBA00012344"/>
    </source>
</evidence>
<proteinExistence type="predicted"/>
<evidence type="ECO:0000256" key="2">
    <source>
        <dbReference type="ARBA" id="ARBA00023239"/>
    </source>
</evidence>
<keyword evidence="2" id="KW-0456">Lyase</keyword>
<dbReference type="GO" id="GO:0061928">
    <property type="term" value="F:glutathione specific gamma-glutamylcyclotransferase activity"/>
    <property type="evidence" value="ECO:0007669"/>
    <property type="project" value="UniProtKB-EC"/>
</dbReference>
<dbReference type="Proteomes" id="UP000646579">
    <property type="component" value="Unassembled WGS sequence"/>
</dbReference>
<evidence type="ECO:0000313" key="5">
    <source>
        <dbReference type="Proteomes" id="UP000646579"/>
    </source>
</evidence>
<gene>
    <name evidence="4" type="ORF">GCM10007989_22230</name>
</gene>
<dbReference type="Pfam" id="PF04752">
    <property type="entry name" value="ChaC"/>
    <property type="match status" value="1"/>
</dbReference>
<dbReference type="PANTHER" id="PTHR12192:SF2">
    <property type="entry name" value="GLUTATHIONE-SPECIFIC GAMMA-GLUTAMYLCYCLOTRANSFERASE 2"/>
    <property type="match status" value="1"/>
</dbReference>
<dbReference type="CDD" id="cd06661">
    <property type="entry name" value="GGCT_like"/>
    <property type="match status" value="1"/>
</dbReference>
<dbReference type="Gene3D" id="3.10.490.10">
    <property type="entry name" value="Gamma-glutamyl cyclotransferase-like"/>
    <property type="match status" value="1"/>
</dbReference>
<dbReference type="InterPro" id="IPR013024">
    <property type="entry name" value="GGCT-like"/>
</dbReference>
<feature type="compositionally biased region" description="Basic and acidic residues" evidence="3">
    <location>
        <begin position="33"/>
        <end position="46"/>
    </location>
</feature>
<sequence>MARTSRPLRLTDRHVALVQPESVSEEMPESMEGMERSTEKDHAETWSRLKQTAPAPDEIWFFAYGSLIWKPACDFVEMRTGLLRGWHRAFCLGWNTRWRGSEDNPGLMLALDRGGACKGVLYRLPPNDIESNIFSLFEREMAFKPSAFPPRWVNVATEEGNKTALTFCIDRNSGRYVSGLTPHRVAEVLATASGTRGSMAEYLYETVSHLEQMGLHDTHLWELQDLVADHIETMHGPMR</sequence>
<name>A0A918VU98_9HYPH</name>
<protein>
    <recommendedName>
        <fullName evidence="1">glutathione-specific gamma-glutamylcyclotransferase</fullName>
        <ecNumber evidence="1">4.3.2.7</ecNumber>
    </recommendedName>
</protein>
<dbReference type="PANTHER" id="PTHR12192">
    <property type="entry name" value="CATION TRANSPORT PROTEIN CHAC-RELATED"/>
    <property type="match status" value="1"/>
</dbReference>
<dbReference type="GO" id="GO:0006751">
    <property type="term" value="P:glutathione catabolic process"/>
    <property type="evidence" value="ECO:0007669"/>
    <property type="project" value="InterPro"/>
</dbReference>
<dbReference type="EC" id="4.3.2.7" evidence="1"/>